<dbReference type="OrthoDB" id="7873042at2759"/>
<dbReference type="EMBL" id="KI631456">
    <property type="protein sequence ID" value="EYU28003.1"/>
    <property type="molecule type" value="Genomic_DNA"/>
</dbReference>
<dbReference type="InterPro" id="IPR008598">
    <property type="entry name" value="Di19_Zn-bd"/>
</dbReference>
<comment type="similarity">
    <text evidence="1">Belongs to the Di19 family.</text>
</comment>
<protein>
    <recommendedName>
        <fullName evidence="6">Drought induced 19 protein type zinc-binding domain-containing protein</fullName>
    </recommendedName>
</protein>
<dbReference type="PANTHER" id="PTHR31875">
    <property type="entry name" value="PROTEIN DEHYDRATION-INDUCED 19"/>
    <property type="match status" value="1"/>
</dbReference>
<gene>
    <name evidence="4" type="ORF">MIMGU_mgv1a013983mg</name>
</gene>
<evidence type="ECO:0008006" key="6">
    <source>
        <dbReference type="Google" id="ProtNLM"/>
    </source>
</evidence>
<name>A0A022QL84_ERYGU</name>
<feature type="domain" description="Di19 zinc-binding" evidence="2">
    <location>
        <begin position="11"/>
        <end position="63"/>
    </location>
</feature>
<dbReference type="Pfam" id="PF05605">
    <property type="entry name" value="zf-Di19"/>
    <property type="match status" value="1"/>
</dbReference>
<evidence type="ECO:0000259" key="2">
    <source>
        <dbReference type="Pfam" id="PF05605"/>
    </source>
</evidence>
<evidence type="ECO:0000256" key="1">
    <source>
        <dbReference type="ARBA" id="ARBA00007109"/>
    </source>
</evidence>
<organism evidence="4 5">
    <name type="scientific">Erythranthe guttata</name>
    <name type="common">Yellow monkey flower</name>
    <name type="synonym">Mimulus guttatus</name>
    <dbReference type="NCBI Taxonomy" id="4155"/>
    <lineage>
        <taxon>Eukaryota</taxon>
        <taxon>Viridiplantae</taxon>
        <taxon>Streptophyta</taxon>
        <taxon>Embryophyta</taxon>
        <taxon>Tracheophyta</taxon>
        <taxon>Spermatophyta</taxon>
        <taxon>Magnoliopsida</taxon>
        <taxon>eudicotyledons</taxon>
        <taxon>Gunneridae</taxon>
        <taxon>Pentapetalae</taxon>
        <taxon>asterids</taxon>
        <taxon>lamiids</taxon>
        <taxon>Lamiales</taxon>
        <taxon>Phrymaceae</taxon>
        <taxon>Erythranthe</taxon>
    </lineage>
</organism>
<dbReference type="PANTHER" id="PTHR31875:SF6">
    <property type="entry name" value="PROTEIN DEHYDRATION-INDUCED 19"/>
    <property type="match status" value="1"/>
</dbReference>
<dbReference type="STRING" id="4155.A0A022QL84"/>
<dbReference type="InterPro" id="IPR033347">
    <property type="entry name" value="Di19"/>
</dbReference>
<dbReference type="PhylomeDB" id="A0A022QL84"/>
<sequence length="204" mass="22879">MNMEDLEARPEYPCPYCNEEIDAASFCSHLQAHHSSESTPTVCPICSVKVSGNILSHITIQHGHLFKLELRRPMRRFPISNSQSLSLLGRDLREAHLQLLLGGASPATRHQSNSATSSSTITDKFLSSLTSNLSASESDEISKSLISSLEEDDYYVKNVASEHTWKSSYYYSLSREEREKRMEEAAGRAVFVQDLFFSTILAEL</sequence>
<evidence type="ECO:0000313" key="4">
    <source>
        <dbReference type="EMBL" id="EYU28003.1"/>
    </source>
</evidence>
<feature type="domain" description="Di19 C-terminal" evidence="3">
    <location>
        <begin position="85"/>
        <end position="200"/>
    </location>
</feature>
<dbReference type="Pfam" id="PF14571">
    <property type="entry name" value="Di19_C"/>
    <property type="match status" value="1"/>
</dbReference>
<reference evidence="4 5" key="1">
    <citation type="journal article" date="2013" name="Proc. Natl. Acad. Sci. U.S.A.">
        <title>Fine-scale variation in meiotic recombination in Mimulus inferred from population shotgun sequencing.</title>
        <authorList>
            <person name="Hellsten U."/>
            <person name="Wright K.M."/>
            <person name="Jenkins J."/>
            <person name="Shu S."/>
            <person name="Yuan Y."/>
            <person name="Wessler S.R."/>
            <person name="Schmutz J."/>
            <person name="Willis J.H."/>
            <person name="Rokhsar D.S."/>
        </authorList>
    </citation>
    <scope>NUCLEOTIDE SEQUENCE [LARGE SCALE GENOMIC DNA]</scope>
    <source>
        <strain evidence="5">cv. DUN x IM62</strain>
    </source>
</reference>
<dbReference type="Proteomes" id="UP000030748">
    <property type="component" value="Unassembled WGS sequence"/>
</dbReference>
<keyword evidence="5" id="KW-1185">Reference proteome</keyword>
<evidence type="ECO:0000313" key="5">
    <source>
        <dbReference type="Proteomes" id="UP000030748"/>
    </source>
</evidence>
<dbReference type="OMA" id="GHRCRRY"/>
<evidence type="ECO:0000259" key="3">
    <source>
        <dbReference type="Pfam" id="PF14571"/>
    </source>
</evidence>
<dbReference type="AlphaFoldDB" id="A0A022QL84"/>
<accession>A0A022QL84</accession>
<dbReference type="InterPro" id="IPR027935">
    <property type="entry name" value="Di19_C"/>
</dbReference>
<dbReference type="eggNOG" id="ENOG502QVUG">
    <property type="taxonomic scope" value="Eukaryota"/>
</dbReference>
<proteinExistence type="inferred from homology"/>